<dbReference type="SUPFAM" id="SSF56954">
    <property type="entry name" value="Outer membrane efflux proteins (OEP)"/>
    <property type="match status" value="1"/>
</dbReference>
<dbReference type="PANTHER" id="PTHR30026:SF20">
    <property type="entry name" value="OUTER MEMBRANE PROTEIN TOLC"/>
    <property type="match status" value="1"/>
</dbReference>
<protein>
    <submittedName>
        <fullName evidence="6">TolC family protein</fullName>
    </submittedName>
</protein>
<dbReference type="EMBL" id="CP054257">
    <property type="protein sequence ID" value="QTQ10849.1"/>
    <property type="molecule type" value="Genomic_DNA"/>
</dbReference>
<evidence type="ECO:0000256" key="1">
    <source>
        <dbReference type="ARBA" id="ARBA00004442"/>
    </source>
</evidence>
<dbReference type="Gene3D" id="1.20.1600.10">
    <property type="entry name" value="Outer membrane efflux proteins (OEP)"/>
    <property type="match status" value="1"/>
</dbReference>
<evidence type="ECO:0000256" key="3">
    <source>
        <dbReference type="ARBA" id="ARBA00022692"/>
    </source>
</evidence>
<evidence type="ECO:0000313" key="6">
    <source>
        <dbReference type="EMBL" id="QTQ10849.1"/>
    </source>
</evidence>
<proteinExistence type="predicted"/>
<gene>
    <name evidence="6" type="ORF">HRI96_00760</name>
</gene>
<dbReference type="GO" id="GO:1990281">
    <property type="term" value="C:efflux pump complex"/>
    <property type="evidence" value="ECO:0007669"/>
    <property type="project" value="TreeGrafter"/>
</dbReference>
<keyword evidence="2" id="KW-1134">Transmembrane beta strand</keyword>
<keyword evidence="3" id="KW-0812">Transmembrane</keyword>
<organism evidence="6 7">
    <name type="scientific">Treponema parvum</name>
    <dbReference type="NCBI Taxonomy" id="138851"/>
    <lineage>
        <taxon>Bacteria</taxon>
        <taxon>Pseudomonadati</taxon>
        <taxon>Spirochaetota</taxon>
        <taxon>Spirochaetia</taxon>
        <taxon>Spirochaetales</taxon>
        <taxon>Treponemataceae</taxon>
        <taxon>Treponema</taxon>
    </lineage>
</organism>
<dbReference type="RefSeq" id="WP_210117645.1">
    <property type="nucleotide sequence ID" value="NZ_CP054257.1"/>
</dbReference>
<reference evidence="6" key="1">
    <citation type="submission" date="2020-05" db="EMBL/GenBank/DDBJ databases">
        <authorList>
            <person name="Zeng H."/>
            <person name="Chan Y.K."/>
            <person name="Watt R.M."/>
        </authorList>
    </citation>
    <scope>NUCLEOTIDE SEQUENCE</scope>
    <source>
        <strain evidence="6">ATCC 700773</strain>
    </source>
</reference>
<dbReference type="GO" id="GO:0009279">
    <property type="term" value="C:cell outer membrane"/>
    <property type="evidence" value="ECO:0007669"/>
    <property type="project" value="UniProtKB-SubCell"/>
</dbReference>
<keyword evidence="4" id="KW-0472">Membrane</keyword>
<evidence type="ECO:0000313" key="7">
    <source>
        <dbReference type="Proteomes" id="UP000671995"/>
    </source>
</evidence>
<evidence type="ECO:0000256" key="5">
    <source>
        <dbReference type="ARBA" id="ARBA00023237"/>
    </source>
</evidence>
<sequence>MKNVAFTGFFICFMLCALKIRSQIVFNSAEDAVVFAKQNARERIIEKELVLANMKKTKINIQEYIPQLSVSLSESNSVSFNASDSRTKSLQFSLSQNVFNPARKMNYELANIQAVYAYKENLQSAKTFESEIINDYYNCLIASRQFLIKTELYEKAQDELKIMEARAFLGMLLQTDYLEFLTSALKIQNEMESARRSCKVQERILKLATGIEETTELKLADELNPEALQTELEPFTDKIWNIVKNSSIELQKEDVMIAFSRKRQQVQDAWYLPFFTVKPSVSFSGEDYPLSNPRYSIQMSFSFQNIPFAPLSVSNNYTYTRKKLTGVSNSADSSFPSGTTYFTDQKISDLTLLQQQIKRQNYEKQLFSALYELLVTHDDYLRSIQILQRTLELQQERLEFSKLQTDQGMLKPIDYVEQLIELSNTKISLIRTTVAAVASERSISVMTGMSFKELINACR</sequence>
<dbReference type="PANTHER" id="PTHR30026">
    <property type="entry name" value="OUTER MEMBRANE PROTEIN TOLC"/>
    <property type="match status" value="1"/>
</dbReference>
<dbReference type="GO" id="GO:0015562">
    <property type="term" value="F:efflux transmembrane transporter activity"/>
    <property type="evidence" value="ECO:0007669"/>
    <property type="project" value="InterPro"/>
</dbReference>
<reference evidence="6" key="2">
    <citation type="journal article" date="2021" name="Microbiol. Resour. Announc.">
        <title>Complete Genome Sequences of Three Human Oral Treponema parvum Isolates.</title>
        <authorList>
            <person name="Zeng H."/>
            <person name="Watt R.M."/>
        </authorList>
    </citation>
    <scope>NUCLEOTIDE SEQUENCE</scope>
    <source>
        <strain evidence="6">ATCC 700773</strain>
    </source>
</reference>
<evidence type="ECO:0000256" key="2">
    <source>
        <dbReference type="ARBA" id="ARBA00022452"/>
    </source>
</evidence>
<keyword evidence="5" id="KW-0998">Cell outer membrane</keyword>
<evidence type="ECO:0000256" key="4">
    <source>
        <dbReference type="ARBA" id="ARBA00023136"/>
    </source>
</evidence>
<accession>A0A975EXH5</accession>
<dbReference type="GO" id="GO:0015288">
    <property type="term" value="F:porin activity"/>
    <property type="evidence" value="ECO:0007669"/>
    <property type="project" value="TreeGrafter"/>
</dbReference>
<comment type="subcellular location">
    <subcellularLocation>
        <location evidence="1">Cell outer membrane</location>
    </subcellularLocation>
</comment>
<name>A0A975EXH5_9SPIR</name>
<dbReference type="Proteomes" id="UP000671995">
    <property type="component" value="Chromosome"/>
</dbReference>
<dbReference type="AlphaFoldDB" id="A0A975EXH5"/>
<dbReference type="InterPro" id="IPR051906">
    <property type="entry name" value="TolC-like"/>
</dbReference>